<dbReference type="InterPro" id="IPR007956">
    <property type="entry name" value="Malonyl_CoA_deC_C"/>
</dbReference>
<keyword evidence="4" id="KW-1185">Reference proteome</keyword>
<dbReference type="InterPro" id="IPR038917">
    <property type="entry name" value="Malonyl_CoA_deC"/>
</dbReference>
<dbReference type="Gene3D" id="1.20.140.90">
    <property type="entry name" value="Malonyl-CoA decarboxylase, oligemerization domain"/>
    <property type="match status" value="1"/>
</dbReference>
<reference evidence="3" key="2">
    <citation type="submission" date="2020-09" db="EMBL/GenBank/DDBJ databases">
        <authorList>
            <person name="Sun Q."/>
            <person name="Kim S."/>
        </authorList>
    </citation>
    <scope>NUCLEOTIDE SEQUENCE</scope>
    <source>
        <strain evidence="3">KCTC 42651</strain>
    </source>
</reference>
<dbReference type="PANTHER" id="PTHR28641">
    <property type="match status" value="1"/>
</dbReference>
<reference evidence="3" key="1">
    <citation type="journal article" date="2014" name="Int. J. Syst. Evol. Microbiol.">
        <title>Complete genome sequence of Corynebacterium casei LMG S-19264T (=DSM 44701T), isolated from a smear-ripened cheese.</title>
        <authorList>
            <consortium name="US DOE Joint Genome Institute (JGI-PGF)"/>
            <person name="Walter F."/>
            <person name="Albersmeier A."/>
            <person name="Kalinowski J."/>
            <person name="Ruckert C."/>
        </authorList>
    </citation>
    <scope>NUCLEOTIDE SEQUENCE</scope>
    <source>
        <strain evidence="3">KCTC 42651</strain>
    </source>
</reference>
<feature type="domain" description="Malonyl-CoA decarboxylase N-terminal" evidence="2">
    <location>
        <begin position="97"/>
        <end position="184"/>
    </location>
</feature>
<evidence type="ECO:0000313" key="3">
    <source>
        <dbReference type="EMBL" id="GHD47798.1"/>
    </source>
</evidence>
<name>A0A918XR19_9PROT</name>
<evidence type="ECO:0000259" key="1">
    <source>
        <dbReference type="Pfam" id="PF05292"/>
    </source>
</evidence>
<dbReference type="Pfam" id="PF17408">
    <property type="entry name" value="MCD_N"/>
    <property type="match status" value="1"/>
</dbReference>
<proteinExistence type="predicted"/>
<evidence type="ECO:0000259" key="2">
    <source>
        <dbReference type="Pfam" id="PF17408"/>
    </source>
</evidence>
<feature type="domain" description="Malonyl-CoA decarboxylase C-terminal" evidence="1">
    <location>
        <begin position="187"/>
        <end position="450"/>
    </location>
</feature>
<dbReference type="InterPro" id="IPR038351">
    <property type="entry name" value="MCD_N_sf"/>
</dbReference>
<evidence type="ECO:0000313" key="4">
    <source>
        <dbReference type="Proteomes" id="UP000630353"/>
    </source>
</evidence>
<dbReference type="RefSeq" id="WP_189988647.1">
    <property type="nucleotide sequence ID" value="NZ_BMZS01000003.1"/>
</dbReference>
<gene>
    <name evidence="3" type="ORF">GCM10017083_18590</name>
</gene>
<sequence>MTNETATAESLLDRTLRNLRSAWTEFSDSTRYYLSGAPRPDLPGDDLAKIRQQMLDCLEAKGGEVSARARAAELGRSYLALNATGRHRFLALLAEQFGPDREEVSAAVAVLQDAESEEDRRRAERRLREALVPHWRRLLTRFTALPEGVKFLVDLRAELLPMARKSPELADLDADLRELLAAWFDVGLLELRRITWEAPAALLEKLIAYEAVHKIRSWEDLKNRLDSDRRCFAYFHPNMPQEPLIFVEVALVDGMSDGVQALLDESAPSTDPKAANTAIFYSISNAQRGLAGISFGNFLIKRVVDVLEHEFPNLKTFATLSPIPGFGSWYAEAIKVGEGPKLTASERRGVLQALGLEDDGTSDTDLVERALAVEQWWTDPALADAVKAPMMRLAARYLMTAKRGNGTARDPVAHFHLSNGARMERLNWLGDPSPNGLRQSRGMMINYLYKLSEIDDNHEAYSDGGRVTASSAMRALARS</sequence>
<dbReference type="Proteomes" id="UP000630353">
    <property type="component" value="Unassembled WGS sequence"/>
</dbReference>
<dbReference type="AlphaFoldDB" id="A0A918XR19"/>
<dbReference type="GO" id="GO:0050080">
    <property type="term" value="F:malonyl-CoA decarboxylase activity"/>
    <property type="evidence" value="ECO:0007669"/>
    <property type="project" value="InterPro"/>
</dbReference>
<protein>
    <submittedName>
        <fullName evidence="3">Malonyl-CoA decarboxylase</fullName>
    </submittedName>
</protein>
<dbReference type="Gene3D" id="3.40.630.150">
    <property type="entry name" value="Malonyl-CoA decarboxylase, catalytic domain"/>
    <property type="match status" value="1"/>
</dbReference>
<dbReference type="PANTHER" id="PTHR28641:SF1">
    <property type="entry name" value="MALONYL-COA DECARBOXYLASE, MITOCHONDRIAL"/>
    <property type="match status" value="1"/>
</dbReference>
<dbReference type="GO" id="GO:0006633">
    <property type="term" value="P:fatty acid biosynthetic process"/>
    <property type="evidence" value="ECO:0007669"/>
    <property type="project" value="InterPro"/>
</dbReference>
<organism evidence="3 4">
    <name type="scientific">Thalassobaculum fulvum</name>
    <dbReference type="NCBI Taxonomy" id="1633335"/>
    <lineage>
        <taxon>Bacteria</taxon>
        <taxon>Pseudomonadati</taxon>
        <taxon>Pseudomonadota</taxon>
        <taxon>Alphaproteobacteria</taxon>
        <taxon>Rhodospirillales</taxon>
        <taxon>Thalassobaculaceae</taxon>
        <taxon>Thalassobaculum</taxon>
    </lineage>
</organism>
<comment type="caution">
    <text evidence="3">The sequence shown here is derived from an EMBL/GenBank/DDBJ whole genome shotgun (WGS) entry which is preliminary data.</text>
</comment>
<accession>A0A918XR19</accession>
<dbReference type="InterPro" id="IPR042303">
    <property type="entry name" value="Malonyl_CoA_deC_C_sf"/>
</dbReference>
<dbReference type="EMBL" id="BMZS01000003">
    <property type="protein sequence ID" value="GHD47798.1"/>
    <property type="molecule type" value="Genomic_DNA"/>
</dbReference>
<dbReference type="InterPro" id="IPR035372">
    <property type="entry name" value="MCD_N"/>
</dbReference>
<dbReference type="Pfam" id="PF05292">
    <property type="entry name" value="MCD"/>
    <property type="match status" value="1"/>
</dbReference>